<dbReference type="GO" id="GO:0071424">
    <property type="term" value="F:rRNA (cytosine-N4-)-methyltransferase activity"/>
    <property type="evidence" value="ECO:0007669"/>
    <property type="project" value="UniProtKB-UniRule"/>
</dbReference>
<dbReference type="EC" id="2.1.1.199" evidence="6"/>
<dbReference type="HAMAP" id="MF_01007">
    <property type="entry name" value="16SrRNA_methyltr_H"/>
    <property type="match status" value="1"/>
</dbReference>
<feature type="binding site" evidence="6">
    <location>
        <position position="98"/>
    </location>
    <ligand>
        <name>S-adenosyl-L-methionine</name>
        <dbReference type="ChEBI" id="CHEBI:59789"/>
    </ligand>
</feature>
<dbReference type="SUPFAM" id="SSF53335">
    <property type="entry name" value="S-adenosyl-L-methionine-dependent methyltransferases"/>
    <property type="match status" value="1"/>
</dbReference>
<dbReference type="NCBIfam" id="TIGR00006">
    <property type="entry name" value="16S rRNA (cytosine(1402)-N(4))-methyltransferase RsmH"/>
    <property type="match status" value="1"/>
</dbReference>
<evidence type="ECO:0000256" key="4">
    <source>
        <dbReference type="ARBA" id="ARBA00022679"/>
    </source>
</evidence>
<dbReference type="EMBL" id="FPKU01000001">
    <property type="protein sequence ID" value="SFZ82883.1"/>
    <property type="molecule type" value="Genomic_DNA"/>
</dbReference>
<keyword evidence="9" id="KW-1185">Reference proteome</keyword>
<dbReference type="Pfam" id="PF01795">
    <property type="entry name" value="Methyltransf_5"/>
    <property type="match status" value="1"/>
</dbReference>
<dbReference type="Gene3D" id="3.40.50.150">
    <property type="entry name" value="Vaccinia Virus protein VP39"/>
    <property type="match status" value="1"/>
</dbReference>
<dbReference type="GO" id="GO:0005737">
    <property type="term" value="C:cytoplasm"/>
    <property type="evidence" value="ECO:0007669"/>
    <property type="project" value="UniProtKB-SubCell"/>
</dbReference>
<dbReference type="SUPFAM" id="SSF81799">
    <property type="entry name" value="Putative methyltransferase TM0872, insert domain"/>
    <property type="match status" value="1"/>
</dbReference>
<gene>
    <name evidence="6" type="primary">rsmH</name>
    <name evidence="8" type="ORF">SAMN02983003_1329</name>
</gene>
<comment type="subcellular location">
    <subcellularLocation>
        <location evidence="6">Cytoplasm</location>
    </subcellularLocation>
</comment>
<keyword evidence="5 6" id="KW-0949">S-adenosyl-L-methionine</keyword>
<feature type="binding site" evidence="6">
    <location>
        <position position="71"/>
    </location>
    <ligand>
        <name>S-adenosyl-L-methionine</name>
        <dbReference type="ChEBI" id="CHEBI:59789"/>
    </ligand>
</feature>
<dbReference type="PANTHER" id="PTHR11265">
    <property type="entry name" value="S-ADENOSYL-METHYLTRANSFERASE MRAW"/>
    <property type="match status" value="1"/>
</dbReference>
<feature type="compositionally biased region" description="Low complexity" evidence="7">
    <location>
        <begin position="1"/>
        <end position="13"/>
    </location>
</feature>
<keyword evidence="3 6" id="KW-0489">Methyltransferase</keyword>
<feature type="binding site" evidence="6">
    <location>
        <position position="122"/>
    </location>
    <ligand>
        <name>S-adenosyl-L-methionine</name>
        <dbReference type="ChEBI" id="CHEBI:59789"/>
    </ligand>
</feature>
<comment type="similarity">
    <text evidence="1 6">Belongs to the methyltransferase superfamily. RsmH family.</text>
</comment>
<organism evidence="8 9">
    <name type="scientific">Devosia enhydra</name>
    <dbReference type="NCBI Taxonomy" id="665118"/>
    <lineage>
        <taxon>Bacteria</taxon>
        <taxon>Pseudomonadati</taxon>
        <taxon>Pseudomonadota</taxon>
        <taxon>Alphaproteobacteria</taxon>
        <taxon>Hyphomicrobiales</taxon>
        <taxon>Devosiaceae</taxon>
        <taxon>Devosia</taxon>
    </lineage>
</organism>
<comment type="catalytic activity">
    <reaction evidence="6">
        <text>cytidine(1402) in 16S rRNA + S-adenosyl-L-methionine = N(4)-methylcytidine(1402) in 16S rRNA + S-adenosyl-L-homocysteine + H(+)</text>
        <dbReference type="Rhea" id="RHEA:42928"/>
        <dbReference type="Rhea" id="RHEA-COMP:10286"/>
        <dbReference type="Rhea" id="RHEA-COMP:10287"/>
        <dbReference type="ChEBI" id="CHEBI:15378"/>
        <dbReference type="ChEBI" id="CHEBI:57856"/>
        <dbReference type="ChEBI" id="CHEBI:59789"/>
        <dbReference type="ChEBI" id="CHEBI:74506"/>
        <dbReference type="ChEBI" id="CHEBI:82748"/>
        <dbReference type="EC" id="2.1.1.199"/>
    </reaction>
</comment>
<dbReference type="InterPro" id="IPR023397">
    <property type="entry name" value="SAM-dep_MeTrfase_MraW_recog"/>
</dbReference>
<dbReference type="CDD" id="cd02440">
    <property type="entry name" value="AdoMet_MTases"/>
    <property type="match status" value="1"/>
</dbReference>
<evidence type="ECO:0000313" key="9">
    <source>
        <dbReference type="Proteomes" id="UP000183447"/>
    </source>
</evidence>
<keyword evidence="6" id="KW-0963">Cytoplasm</keyword>
<comment type="function">
    <text evidence="6">Specifically methylates the N4 position of cytidine in position 1402 (C1402) of 16S rRNA.</text>
</comment>
<evidence type="ECO:0000256" key="5">
    <source>
        <dbReference type="ARBA" id="ARBA00022691"/>
    </source>
</evidence>
<dbReference type="OrthoDB" id="9806637at2"/>
<evidence type="ECO:0000256" key="3">
    <source>
        <dbReference type="ARBA" id="ARBA00022603"/>
    </source>
</evidence>
<dbReference type="InterPro" id="IPR002903">
    <property type="entry name" value="RsmH"/>
</dbReference>
<sequence length="341" mass="36323">MAQESPQAPAQPDAPRPADARADTPHVPVLLAEVLEALAPLEGARILDGTFGAGGYSQALLAAGASVVAIDRDPNVLPHAERLATLYPDRFTFVPGQFSELDTLAGGPVDGVVLDIGVSSMQLDEAVRGFSFLRDGPLDMRMSGEGESAADLVNTLSEARLTDLLFAYGEERKARRIATAIVAARAEKPLSTTAELARLIETVIGRKPGEMHPATRSFQALRIAVNGELHELVAGLFASERLLAPGGRLAVVSFHSLEDRIVKRFLDAEKSDPTPSRHLPVRGQAAPRWAQIRKPVRAGAAETERNPRARSATLRSATRTEAPARPASAEGLGVPLSRRLA</sequence>
<evidence type="ECO:0000256" key="2">
    <source>
        <dbReference type="ARBA" id="ARBA00022552"/>
    </source>
</evidence>
<evidence type="ECO:0000256" key="1">
    <source>
        <dbReference type="ARBA" id="ARBA00010396"/>
    </source>
</evidence>
<reference evidence="8 9" key="1">
    <citation type="submission" date="2016-11" db="EMBL/GenBank/DDBJ databases">
        <authorList>
            <person name="Jaros S."/>
            <person name="Januszkiewicz K."/>
            <person name="Wedrychowicz H."/>
        </authorList>
    </citation>
    <scope>NUCLEOTIDE SEQUENCE [LARGE SCALE GENOMIC DNA]</scope>
    <source>
        <strain evidence="8 9">ATCC 23634</strain>
    </source>
</reference>
<keyword evidence="4 6" id="KW-0808">Transferase</keyword>
<protein>
    <recommendedName>
        <fullName evidence="6">Ribosomal RNA small subunit methyltransferase H</fullName>
        <ecNumber evidence="6">2.1.1.199</ecNumber>
    </recommendedName>
    <alternativeName>
        <fullName evidence="6">16S rRNA m(4)C1402 methyltransferase</fullName>
    </alternativeName>
    <alternativeName>
        <fullName evidence="6">rRNA (cytosine-N(4)-)-methyltransferase RsmH</fullName>
    </alternativeName>
</protein>
<evidence type="ECO:0000256" key="7">
    <source>
        <dbReference type="SAM" id="MobiDB-lite"/>
    </source>
</evidence>
<feature type="binding site" evidence="6">
    <location>
        <position position="115"/>
    </location>
    <ligand>
        <name>S-adenosyl-L-methionine</name>
        <dbReference type="ChEBI" id="CHEBI:59789"/>
    </ligand>
</feature>
<feature type="compositionally biased region" description="Low complexity" evidence="7">
    <location>
        <begin position="309"/>
        <end position="321"/>
    </location>
</feature>
<dbReference type="AlphaFoldDB" id="A0A1K2HW22"/>
<accession>A0A1K2HW22</accession>
<dbReference type="RefSeq" id="WP_072341653.1">
    <property type="nucleotide sequence ID" value="NZ_FPKU01000001.1"/>
</dbReference>
<evidence type="ECO:0000313" key="8">
    <source>
        <dbReference type="EMBL" id="SFZ82883.1"/>
    </source>
</evidence>
<name>A0A1K2HW22_9HYPH</name>
<keyword evidence="2 6" id="KW-0698">rRNA processing</keyword>
<dbReference type="PANTHER" id="PTHR11265:SF0">
    <property type="entry name" value="12S RRNA N4-METHYLCYTIDINE METHYLTRANSFERASE"/>
    <property type="match status" value="1"/>
</dbReference>
<proteinExistence type="inferred from homology"/>
<evidence type="ECO:0000256" key="6">
    <source>
        <dbReference type="HAMAP-Rule" id="MF_01007"/>
    </source>
</evidence>
<dbReference type="InterPro" id="IPR029063">
    <property type="entry name" value="SAM-dependent_MTases_sf"/>
</dbReference>
<dbReference type="Proteomes" id="UP000183447">
    <property type="component" value="Unassembled WGS sequence"/>
</dbReference>
<feature type="region of interest" description="Disordered" evidence="7">
    <location>
        <begin position="1"/>
        <end position="22"/>
    </location>
</feature>
<dbReference type="PIRSF" id="PIRSF004486">
    <property type="entry name" value="MraW"/>
    <property type="match status" value="1"/>
</dbReference>
<dbReference type="Gene3D" id="1.10.150.170">
    <property type="entry name" value="Putative methyltransferase TM0872, insert domain"/>
    <property type="match status" value="1"/>
</dbReference>
<dbReference type="STRING" id="665118.SAMN02983003_1329"/>
<feature type="binding site" evidence="6">
    <location>
        <begin position="54"/>
        <end position="56"/>
    </location>
    <ligand>
        <name>S-adenosyl-L-methionine</name>
        <dbReference type="ChEBI" id="CHEBI:59789"/>
    </ligand>
</feature>
<dbReference type="GO" id="GO:0070475">
    <property type="term" value="P:rRNA base methylation"/>
    <property type="evidence" value="ECO:0007669"/>
    <property type="project" value="UniProtKB-UniRule"/>
</dbReference>
<feature type="region of interest" description="Disordered" evidence="7">
    <location>
        <begin position="293"/>
        <end position="341"/>
    </location>
</feature>